<evidence type="ECO:0000313" key="1">
    <source>
        <dbReference type="EMBL" id="PIR85881.1"/>
    </source>
</evidence>
<dbReference type="Proteomes" id="UP000229612">
    <property type="component" value="Unassembled WGS sequence"/>
</dbReference>
<protein>
    <submittedName>
        <fullName evidence="1">Uncharacterized protein</fullName>
    </submittedName>
</protein>
<evidence type="ECO:0000313" key="2">
    <source>
        <dbReference type="Proteomes" id="UP000229612"/>
    </source>
</evidence>
<proteinExistence type="predicted"/>
<reference evidence="2" key="1">
    <citation type="submission" date="2017-09" db="EMBL/GenBank/DDBJ databases">
        <title>Depth-based differentiation of microbial function through sediment-hosted aquifers and enrichment of novel symbionts in the deep terrestrial subsurface.</title>
        <authorList>
            <person name="Probst A.J."/>
            <person name="Ladd B."/>
            <person name="Jarett J.K."/>
            <person name="Geller-Mcgrath D.E."/>
            <person name="Sieber C.M.K."/>
            <person name="Emerson J.B."/>
            <person name="Anantharaman K."/>
            <person name="Thomas B.C."/>
            <person name="Malmstrom R."/>
            <person name="Stieglmeier M."/>
            <person name="Klingl A."/>
            <person name="Woyke T."/>
            <person name="Ryan C.M."/>
            <person name="Banfield J.F."/>
        </authorList>
    </citation>
    <scope>NUCLEOTIDE SEQUENCE [LARGE SCALE GENOMIC DNA]</scope>
</reference>
<dbReference type="EMBL" id="PFBG01000021">
    <property type="protein sequence ID" value="PIR85881.1"/>
    <property type="molecule type" value="Genomic_DNA"/>
</dbReference>
<name>A0A2H0UHK4_9BACT</name>
<gene>
    <name evidence="1" type="ORF">COU14_02015</name>
</gene>
<comment type="caution">
    <text evidence="1">The sequence shown here is derived from an EMBL/GenBank/DDBJ whole genome shotgun (WGS) entry which is preliminary data.</text>
</comment>
<sequence length="133" mass="15339">MNKYQAEKIINDYGGMIADTPEGDLVRDVFSLPYSPGRIRYAFFVYTEALIKEGLFNDEIENNLSMTYASLETRFVENPDKVNKAKRLYTKSEKAREYLDSRGGLTAFMPSVEKMTEYHNFVADCYGNWQKTG</sequence>
<dbReference type="AlphaFoldDB" id="A0A2H0UHK4"/>
<accession>A0A2H0UHK4</accession>
<organism evidence="1 2">
    <name type="scientific">Candidatus Kaiserbacteria bacterium CG10_big_fil_rev_8_21_14_0_10_44_10</name>
    <dbReference type="NCBI Taxonomy" id="1974606"/>
    <lineage>
        <taxon>Bacteria</taxon>
        <taxon>Candidatus Kaiseribacteriota</taxon>
    </lineage>
</organism>